<evidence type="ECO:0000256" key="1">
    <source>
        <dbReference type="SAM" id="Phobius"/>
    </source>
</evidence>
<keyword evidence="1" id="KW-0472">Membrane</keyword>
<feature type="transmembrane region" description="Helical" evidence="1">
    <location>
        <begin position="9"/>
        <end position="28"/>
    </location>
</feature>
<protein>
    <recommendedName>
        <fullName evidence="4">Bacteriocin immunity protein</fullName>
    </recommendedName>
</protein>
<reference evidence="2" key="1">
    <citation type="submission" date="2022-03" db="EMBL/GenBank/DDBJ databases">
        <authorList>
            <person name="Hettiarachchi G."/>
        </authorList>
    </citation>
    <scope>NUCLEOTIDE SEQUENCE</scope>
    <source>
        <strain evidence="2">LMG 32447</strain>
    </source>
</reference>
<dbReference type="EMBL" id="CAKOEU010000007">
    <property type="protein sequence ID" value="CAH1856507.1"/>
    <property type="molecule type" value="Genomic_DNA"/>
</dbReference>
<sequence length="62" mass="7286">MKNIKNSRHLIMLALTIFMLTYVILIVLNDLHVILLPHWLSDNFLFGLIFYTLAISSLDKKR</sequence>
<evidence type="ECO:0008006" key="4">
    <source>
        <dbReference type="Google" id="ProtNLM"/>
    </source>
</evidence>
<dbReference type="Proteomes" id="UP000838102">
    <property type="component" value="Unassembled WGS sequence"/>
</dbReference>
<keyword evidence="3" id="KW-1185">Reference proteome</keyword>
<keyword evidence="1" id="KW-0812">Transmembrane</keyword>
<keyword evidence="1" id="KW-1133">Transmembrane helix</keyword>
<evidence type="ECO:0000313" key="2">
    <source>
        <dbReference type="EMBL" id="CAH1856507.1"/>
    </source>
</evidence>
<proteinExistence type="predicted"/>
<comment type="caution">
    <text evidence="2">The sequence shown here is derived from an EMBL/GenBank/DDBJ whole genome shotgun (WGS) entry which is preliminary data.</text>
</comment>
<organism evidence="2 3">
    <name type="scientific">Convivina praedatoris</name>
    <dbReference type="NCBI Taxonomy" id="2880963"/>
    <lineage>
        <taxon>Bacteria</taxon>
        <taxon>Bacillati</taxon>
        <taxon>Bacillota</taxon>
        <taxon>Bacilli</taxon>
        <taxon>Lactobacillales</taxon>
        <taxon>Lactobacillaceae</taxon>
        <taxon>Convivina</taxon>
    </lineage>
</organism>
<feature type="transmembrane region" description="Helical" evidence="1">
    <location>
        <begin position="40"/>
        <end position="58"/>
    </location>
</feature>
<evidence type="ECO:0000313" key="3">
    <source>
        <dbReference type="Proteomes" id="UP000838102"/>
    </source>
</evidence>
<accession>A0ABM9D4I5</accession>
<name>A0ABM9D4I5_9LACO</name>
<gene>
    <name evidence="2" type="ORF">LMG032447_01303</name>
</gene>